<comment type="subcellular location">
    <subcellularLocation>
        <location evidence="1">Membrane</location>
        <topology evidence="1">Multi-pass membrane protein</topology>
    </subcellularLocation>
</comment>
<feature type="region of interest" description="Disordered" evidence="6">
    <location>
        <begin position="1"/>
        <end position="29"/>
    </location>
</feature>
<evidence type="ECO:0000256" key="2">
    <source>
        <dbReference type="ARBA" id="ARBA00022448"/>
    </source>
</evidence>
<comment type="caution">
    <text evidence="7">The sequence shown here is derived from an EMBL/GenBank/DDBJ whole genome shotgun (WGS) entry which is preliminary data.</text>
</comment>
<dbReference type="AlphaFoldDB" id="A0A9P5E8C0"/>
<keyword evidence="5" id="KW-0472">Membrane</keyword>
<name>A0A9P5E8C0_9HYPO</name>
<dbReference type="Proteomes" id="UP000737391">
    <property type="component" value="Unassembled WGS sequence"/>
</dbReference>
<evidence type="ECO:0000256" key="6">
    <source>
        <dbReference type="SAM" id="MobiDB-lite"/>
    </source>
</evidence>
<keyword evidence="8" id="KW-1185">Reference proteome</keyword>
<keyword evidence="2" id="KW-0813">Transport</keyword>
<protein>
    <submittedName>
        <fullName evidence="7">Nicotinamide mononucleotide permease</fullName>
    </submittedName>
</protein>
<dbReference type="GO" id="GO:0016020">
    <property type="term" value="C:membrane"/>
    <property type="evidence" value="ECO:0007669"/>
    <property type="project" value="UniProtKB-SubCell"/>
</dbReference>
<evidence type="ECO:0000313" key="7">
    <source>
        <dbReference type="EMBL" id="KAF4483378.1"/>
    </source>
</evidence>
<evidence type="ECO:0000256" key="3">
    <source>
        <dbReference type="ARBA" id="ARBA00022692"/>
    </source>
</evidence>
<dbReference type="SUPFAM" id="SSF103473">
    <property type="entry name" value="MFS general substrate transporter"/>
    <property type="match status" value="1"/>
</dbReference>
<feature type="compositionally biased region" description="Polar residues" evidence="6">
    <location>
        <begin position="1"/>
        <end position="28"/>
    </location>
</feature>
<evidence type="ECO:0000256" key="4">
    <source>
        <dbReference type="ARBA" id="ARBA00022989"/>
    </source>
</evidence>
<gene>
    <name evidence="7" type="ORF">FAGAP_11866</name>
</gene>
<keyword evidence="3" id="KW-0812">Transmembrane</keyword>
<dbReference type="EMBL" id="LUFC02001160">
    <property type="protein sequence ID" value="KAF4483378.1"/>
    <property type="molecule type" value="Genomic_DNA"/>
</dbReference>
<organism evidence="7 8">
    <name type="scientific">Fusarium agapanthi</name>
    <dbReference type="NCBI Taxonomy" id="1803897"/>
    <lineage>
        <taxon>Eukaryota</taxon>
        <taxon>Fungi</taxon>
        <taxon>Dikarya</taxon>
        <taxon>Ascomycota</taxon>
        <taxon>Pezizomycotina</taxon>
        <taxon>Sordariomycetes</taxon>
        <taxon>Hypocreomycetidae</taxon>
        <taxon>Hypocreales</taxon>
        <taxon>Nectriaceae</taxon>
        <taxon>Fusarium</taxon>
        <taxon>Fusarium fujikuroi species complex</taxon>
    </lineage>
</organism>
<evidence type="ECO:0000256" key="5">
    <source>
        <dbReference type="ARBA" id="ARBA00023136"/>
    </source>
</evidence>
<dbReference type="GO" id="GO:0022857">
    <property type="term" value="F:transmembrane transporter activity"/>
    <property type="evidence" value="ECO:0007669"/>
    <property type="project" value="TreeGrafter"/>
</dbReference>
<dbReference type="OrthoDB" id="5106222at2759"/>
<dbReference type="Gene3D" id="1.20.1250.20">
    <property type="entry name" value="MFS general substrate transporter like domains"/>
    <property type="match status" value="1"/>
</dbReference>
<evidence type="ECO:0000256" key="1">
    <source>
        <dbReference type="ARBA" id="ARBA00004141"/>
    </source>
</evidence>
<reference evidence="7" key="1">
    <citation type="submission" date="2020-01" db="EMBL/GenBank/DDBJ databases">
        <title>Identification and distribution of gene clusters putatively required for synthesis of sphingolipid metabolism inhibitors in phylogenetically diverse species of the filamentous fungus Fusarium.</title>
        <authorList>
            <person name="Kim H.-S."/>
            <person name="Busman M."/>
            <person name="Brown D.W."/>
            <person name="Divon H."/>
            <person name="Uhlig S."/>
            <person name="Proctor R.H."/>
        </authorList>
    </citation>
    <scope>NUCLEOTIDE SEQUENCE</scope>
    <source>
        <strain evidence="7">NRRL 31653</strain>
    </source>
</reference>
<evidence type="ECO:0000313" key="8">
    <source>
        <dbReference type="Proteomes" id="UP000737391"/>
    </source>
</evidence>
<dbReference type="InterPro" id="IPR036259">
    <property type="entry name" value="MFS_trans_sf"/>
</dbReference>
<accession>A0A9P5E8C0</accession>
<proteinExistence type="predicted"/>
<keyword evidence="4" id="KW-1133">Transmembrane helix</keyword>
<dbReference type="PANTHER" id="PTHR43791:SF32">
    <property type="entry name" value="MAJOR FACILITATOR SUPERFAMILY (MFS) PROFILE DOMAIN-CONTAINING PROTEIN"/>
    <property type="match status" value="1"/>
</dbReference>
<dbReference type="PANTHER" id="PTHR43791">
    <property type="entry name" value="PERMEASE-RELATED"/>
    <property type="match status" value="1"/>
</dbReference>
<sequence length="123" mass="13487">MAAIASQNAPSVDNSIGKSGAEESQTQLPIRDWTEKAEVKLRRKIDFTILPMLMLDLFALQLDRGNVGYAMTTSFTDDLGINNNNVNTGNLLMFAAVVIFEIPSNMVLSKIGPALWLVFQILA</sequence>